<accession>A0ACC4AXF2</accession>
<sequence length="394" mass="43122">MFPDNKSEHGSETSNGLRTCPATTLGEDDHFTNSRMLNSPSSSCSSSSGDRFELDTDEISKSYTGDVGVPEYSKNTRYDHDGGIPISSMPWQEQQPNHAPTLSSDNGSTAQFPPTQVMERPAESNSSASYRIPSSVFARTQSNAQMEWSVTSNGSLFSIYTGNMSFITDDQNSVGKSGEIGFPGDSTLPNPLIDLSSNQHPINKSTDVGPKNANVDEYLGVTESKAPETMRGVVKEDGGDDNKERSLAKGSLHSARLSHRSDASGESIQSFAFPILTGDDKSYSLSQKHYPSSRHRSQPPTPRSAQSPRARLESQPLSEPWFSVALGLRNDVAECFSFSLVGDVTLRILCWDSDEKAFNLLAPLVVFNCHINHKIQQEVLGDWFQVRPAGKRLF</sequence>
<organism evidence="1 2">
    <name type="scientific">Populus alba</name>
    <name type="common">White poplar</name>
    <dbReference type="NCBI Taxonomy" id="43335"/>
    <lineage>
        <taxon>Eukaryota</taxon>
        <taxon>Viridiplantae</taxon>
        <taxon>Streptophyta</taxon>
        <taxon>Embryophyta</taxon>
        <taxon>Tracheophyta</taxon>
        <taxon>Spermatophyta</taxon>
        <taxon>Magnoliopsida</taxon>
        <taxon>eudicotyledons</taxon>
        <taxon>Gunneridae</taxon>
        <taxon>Pentapetalae</taxon>
        <taxon>rosids</taxon>
        <taxon>fabids</taxon>
        <taxon>Malpighiales</taxon>
        <taxon>Salicaceae</taxon>
        <taxon>Saliceae</taxon>
        <taxon>Populus</taxon>
    </lineage>
</organism>
<evidence type="ECO:0000313" key="1">
    <source>
        <dbReference type="EMBL" id="KAL3570929.1"/>
    </source>
</evidence>
<name>A0ACC4AXF2_POPAL</name>
<reference evidence="1 2" key="1">
    <citation type="journal article" date="2024" name="Plant Biotechnol. J.">
        <title>Genome and CRISPR/Cas9 system of a widespread forest tree (Populus alba) in the world.</title>
        <authorList>
            <person name="Liu Y.J."/>
            <person name="Jiang P.F."/>
            <person name="Han X.M."/>
            <person name="Li X.Y."/>
            <person name="Wang H.M."/>
            <person name="Wang Y.J."/>
            <person name="Wang X.X."/>
            <person name="Zeng Q.Y."/>
        </authorList>
    </citation>
    <scope>NUCLEOTIDE SEQUENCE [LARGE SCALE GENOMIC DNA]</scope>
    <source>
        <strain evidence="2">cv. PAL-ZL1</strain>
    </source>
</reference>
<keyword evidence="2" id="KW-1185">Reference proteome</keyword>
<dbReference type="EMBL" id="RCHU02000015">
    <property type="protein sequence ID" value="KAL3570929.1"/>
    <property type="molecule type" value="Genomic_DNA"/>
</dbReference>
<protein>
    <submittedName>
        <fullName evidence="1">Uncharacterized protein</fullName>
    </submittedName>
</protein>
<comment type="caution">
    <text evidence="1">The sequence shown here is derived from an EMBL/GenBank/DDBJ whole genome shotgun (WGS) entry which is preliminary data.</text>
</comment>
<proteinExistence type="predicted"/>
<gene>
    <name evidence="1" type="ORF">D5086_028178</name>
</gene>
<dbReference type="Proteomes" id="UP000309997">
    <property type="component" value="Unassembled WGS sequence"/>
</dbReference>
<evidence type="ECO:0000313" key="2">
    <source>
        <dbReference type="Proteomes" id="UP000309997"/>
    </source>
</evidence>